<gene>
    <name evidence="1" type="ORF">AAE3_LOCUS4457</name>
</gene>
<reference evidence="1 2" key="1">
    <citation type="submission" date="2020-01" db="EMBL/GenBank/DDBJ databases">
        <authorList>
            <person name="Gupta K D."/>
        </authorList>
    </citation>
    <scope>NUCLEOTIDE SEQUENCE [LARGE SCALE GENOMIC DNA]</scope>
</reference>
<dbReference type="OrthoDB" id="10534213at2759"/>
<evidence type="ECO:0000313" key="2">
    <source>
        <dbReference type="Proteomes" id="UP000467700"/>
    </source>
</evidence>
<organism evidence="1 2">
    <name type="scientific">Cyclocybe aegerita</name>
    <name type="common">Black poplar mushroom</name>
    <name type="synonym">Agrocybe aegerita</name>
    <dbReference type="NCBI Taxonomy" id="1973307"/>
    <lineage>
        <taxon>Eukaryota</taxon>
        <taxon>Fungi</taxon>
        <taxon>Dikarya</taxon>
        <taxon>Basidiomycota</taxon>
        <taxon>Agaricomycotina</taxon>
        <taxon>Agaricomycetes</taxon>
        <taxon>Agaricomycetidae</taxon>
        <taxon>Agaricales</taxon>
        <taxon>Agaricineae</taxon>
        <taxon>Bolbitiaceae</taxon>
        <taxon>Cyclocybe</taxon>
    </lineage>
</organism>
<sequence length="109" mass="12190">MEEHGANFYEDGTGKMVSMADFNIFITLCTEWNHAHPGQAEQVVYQSPYDQTIPQLKKLTTGYIDINGRILFDGSSEKRILILTLKATSLHSGTRSSNPSTRTRHLGFG</sequence>
<comment type="caution">
    <text evidence="1">The sequence shown here is derived from an EMBL/GenBank/DDBJ whole genome shotgun (WGS) entry which is preliminary data.</text>
</comment>
<dbReference type="AlphaFoldDB" id="A0A8S0VY74"/>
<protein>
    <submittedName>
        <fullName evidence="1">Uncharacterized protein</fullName>
    </submittedName>
</protein>
<dbReference type="EMBL" id="CACVBS010000035">
    <property type="protein sequence ID" value="CAA7261951.1"/>
    <property type="molecule type" value="Genomic_DNA"/>
</dbReference>
<proteinExistence type="predicted"/>
<keyword evidence="2" id="KW-1185">Reference proteome</keyword>
<evidence type="ECO:0000313" key="1">
    <source>
        <dbReference type="EMBL" id="CAA7261951.1"/>
    </source>
</evidence>
<dbReference type="Proteomes" id="UP000467700">
    <property type="component" value="Unassembled WGS sequence"/>
</dbReference>
<accession>A0A8S0VY74</accession>
<name>A0A8S0VY74_CYCAE</name>